<dbReference type="CDD" id="cd00093">
    <property type="entry name" value="HTH_XRE"/>
    <property type="match status" value="1"/>
</dbReference>
<dbReference type="InterPro" id="IPR010982">
    <property type="entry name" value="Lambda_DNA-bd_dom_sf"/>
</dbReference>
<dbReference type="KEGG" id="rva:Rvan_2808"/>
<evidence type="ECO:0000313" key="3">
    <source>
        <dbReference type="Proteomes" id="UP000001399"/>
    </source>
</evidence>
<dbReference type="OrthoDB" id="4419620at2"/>
<evidence type="ECO:0000259" key="1">
    <source>
        <dbReference type="PROSITE" id="PS50943"/>
    </source>
</evidence>
<dbReference type="InterPro" id="IPR001387">
    <property type="entry name" value="Cro/C1-type_HTH"/>
</dbReference>
<keyword evidence="3" id="KW-1185">Reference proteome</keyword>
<accession>E3I8N8</accession>
<dbReference type="EMBL" id="CP002292">
    <property type="protein sequence ID" value="ADP72017.1"/>
    <property type="molecule type" value="Genomic_DNA"/>
</dbReference>
<dbReference type="SUPFAM" id="SSF47413">
    <property type="entry name" value="lambda repressor-like DNA-binding domains"/>
    <property type="match status" value="1"/>
</dbReference>
<name>E3I8N8_RHOVT</name>
<dbReference type="PROSITE" id="PS50943">
    <property type="entry name" value="HTH_CROC1"/>
    <property type="match status" value="1"/>
</dbReference>
<dbReference type="GO" id="GO:0003677">
    <property type="term" value="F:DNA binding"/>
    <property type="evidence" value="ECO:0007669"/>
    <property type="project" value="InterPro"/>
</dbReference>
<dbReference type="Gene3D" id="1.10.260.40">
    <property type="entry name" value="lambda repressor-like DNA-binding domains"/>
    <property type="match status" value="1"/>
</dbReference>
<dbReference type="Proteomes" id="UP000001399">
    <property type="component" value="Chromosome"/>
</dbReference>
<proteinExistence type="predicted"/>
<dbReference type="AlphaFoldDB" id="E3I8N8"/>
<sequence length="67" mass="7326">MARAALGWGVRDLAKKAGVSVTTITRFETEQSEPIRATLTVVQQTFEAAGIEFTNGDVPGVRVHRRK</sequence>
<dbReference type="eggNOG" id="COG1396">
    <property type="taxonomic scope" value="Bacteria"/>
</dbReference>
<evidence type="ECO:0000313" key="2">
    <source>
        <dbReference type="EMBL" id="ADP72017.1"/>
    </source>
</evidence>
<dbReference type="HOGENOM" id="CLU_066192_28_10_5"/>
<dbReference type="RefSeq" id="WP_013420388.1">
    <property type="nucleotide sequence ID" value="NC_014664.1"/>
</dbReference>
<reference evidence="3" key="1">
    <citation type="journal article" date="2011" name="J. Bacteriol.">
        <title>Genome sequences of eight morphologically diverse alphaproteobacteria.</title>
        <authorList>
            <consortium name="US DOE Joint Genome Institute"/>
            <person name="Brown P.J."/>
            <person name="Kysela D.T."/>
            <person name="Buechlein A."/>
            <person name="Hemmerich C."/>
            <person name="Brun Y.V."/>
        </authorList>
    </citation>
    <scope>NUCLEOTIDE SEQUENCE [LARGE SCALE GENOMIC DNA]</scope>
    <source>
        <strain evidence="3">ATCC 17100 / ATH 3.1.1 / DSM 162 / LMG 4299</strain>
    </source>
</reference>
<feature type="domain" description="HTH cro/C1-type" evidence="1">
    <location>
        <begin position="2"/>
        <end position="34"/>
    </location>
</feature>
<dbReference type="Pfam" id="PF01381">
    <property type="entry name" value="HTH_3"/>
    <property type="match status" value="1"/>
</dbReference>
<organism evidence="2 3">
    <name type="scientific">Rhodomicrobium vannielii (strain ATCC 17100 / DSM 162 / LMG 4299 / NCIMB 10020 / ATH 3.1.1)</name>
    <dbReference type="NCBI Taxonomy" id="648757"/>
    <lineage>
        <taxon>Bacteria</taxon>
        <taxon>Pseudomonadati</taxon>
        <taxon>Pseudomonadota</taxon>
        <taxon>Alphaproteobacteria</taxon>
        <taxon>Hyphomicrobiales</taxon>
        <taxon>Hyphomicrobiaceae</taxon>
        <taxon>Rhodomicrobium</taxon>
    </lineage>
</organism>
<protein>
    <recommendedName>
        <fullName evidence="1">HTH cro/C1-type domain-containing protein</fullName>
    </recommendedName>
</protein>
<gene>
    <name evidence="2" type="ordered locus">Rvan_2808</name>
</gene>